<evidence type="ECO:0000256" key="7">
    <source>
        <dbReference type="PIRSR" id="PIRSR607724-1"/>
    </source>
</evidence>
<evidence type="ECO:0000256" key="6">
    <source>
        <dbReference type="ARBA" id="ARBA00022801"/>
    </source>
</evidence>
<feature type="compositionally biased region" description="Basic and acidic residues" evidence="9">
    <location>
        <begin position="284"/>
        <end position="302"/>
    </location>
</feature>
<dbReference type="Gene3D" id="3.40.140.10">
    <property type="entry name" value="Cytidine Deaminase, domain 2"/>
    <property type="match status" value="1"/>
</dbReference>
<feature type="active site" evidence="7">
    <location>
        <position position="623"/>
    </location>
</feature>
<protein>
    <recommendedName>
        <fullName evidence="4">poly(ADP-ribose) glycohydrolase</fullName>
        <ecNumber evidence="4">3.2.1.143</ecNumber>
    </recommendedName>
</protein>
<feature type="compositionally biased region" description="Basic and acidic residues" evidence="9">
    <location>
        <begin position="1"/>
        <end position="11"/>
    </location>
</feature>
<evidence type="ECO:0000256" key="2">
    <source>
        <dbReference type="ARBA" id="ARBA00009545"/>
    </source>
</evidence>
<dbReference type="GO" id="GO:0005975">
    <property type="term" value="P:carbohydrate metabolic process"/>
    <property type="evidence" value="ECO:0007669"/>
    <property type="project" value="InterPro"/>
</dbReference>
<dbReference type="InterPro" id="IPR044098">
    <property type="entry name" value="STAMBP/STALP-like_MPN"/>
</dbReference>
<dbReference type="GO" id="GO:0009225">
    <property type="term" value="P:nucleotide-sugar metabolic process"/>
    <property type="evidence" value="ECO:0007669"/>
    <property type="project" value="TreeGrafter"/>
</dbReference>
<reference evidence="11 12" key="1">
    <citation type="journal article" date="2017" name="Gigascience">
        <title>Genome sequence of the small brown planthopper, Laodelphax striatellus.</title>
        <authorList>
            <person name="Zhu J."/>
            <person name="Jiang F."/>
            <person name="Wang X."/>
            <person name="Yang P."/>
            <person name="Bao Y."/>
            <person name="Zhao W."/>
            <person name="Wang W."/>
            <person name="Lu H."/>
            <person name="Wang Q."/>
            <person name="Cui N."/>
            <person name="Li J."/>
            <person name="Chen X."/>
            <person name="Luo L."/>
            <person name="Yu J."/>
            <person name="Kang L."/>
            <person name="Cui F."/>
        </authorList>
    </citation>
    <scope>NUCLEOTIDE SEQUENCE [LARGE SCALE GENOMIC DNA]</scope>
    <source>
        <strain evidence="11">Lst14</strain>
    </source>
</reference>
<dbReference type="InterPro" id="IPR007724">
    <property type="entry name" value="Poly_GlycHdrlase"/>
</dbReference>
<evidence type="ECO:0000256" key="1">
    <source>
        <dbReference type="ARBA" id="ARBA00001947"/>
    </source>
</evidence>
<evidence type="ECO:0000256" key="5">
    <source>
        <dbReference type="ARBA" id="ARBA00022786"/>
    </source>
</evidence>
<comment type="caution">
    <text evidence="11">The sequence shown here is derived from an EMBL/GenBank/DDBJ whole genome shotgun (WGS) entry which is preliminary data.</text>
</comment>
<dbReference type="SUPFAM" id="SSF102712">
    <property type="entry name" value="JAB1/MPN domain"/>
    <property type="match status" value="1"/>
</dbReference>
<name>A0A482X7C9_LAOST</name>
<dbReference type="InterPro" id="IPR046372">
    <property type="entry name" value="PARG_cat_C"/>
</dbReference>
<evidence type="ECO:0000256" key="9">
    <source>
        <dbReference type="SAM" id="MobiDB-lite"/>
    </source>
</evidence>
<feature type="compositionally biased region" description="Polar residues" evidence="9">
    <location>
        <begin position="966"/>
        <end position="976"/>
    </location>
</feature>
<feature type="active site" evidence="7">
    <location>
        <position position="641"/>
    </location>
</feature>
<dbReference type="InterPro" id="IPR000555">
    <property type="entry name" value="JAMM/MPN+_dom"/>
</dbReference>
<feature type="domain" description="MPN" evidence="10">
    <location>
        <begin position="106"/>
        <end position="238"/>
    </location>
</feature>
<feature type="region of interest" description="Disordered" evidence="9">
    <location>
        <begin position="1"/>
        <end position="97"/>
    </location>
</feature>
<feature type="active site" evidence="7">
    <location>
        <position position="642"/>
    </location>
</feature>
<keyword evidence="5" id="KW-0833">Ubl conjugation pathway</keyword>
<feature type="compositionally biased region" description="Basic and acidic residues" evidence="9">
    <location>
        <begin position="77"/>
        <end position="89"/>
    </location>
</feature>
<dbReference type="GO" id="GO:0005737">
    <property type="term" value="C:cytoplasm"/>
    <property type="evidence" value="ECO:0007669"/>
    <property type="project" value="TreeGrafter"/>
</dbReference>
<evidence type="ECO:0000259" key="10">
    <source>
        <dbReference type="PROSITE" id="PS50249"/>
    </source>
</evidence>
<dbReference type="SMR" id="A0A482X7C9"/>
<feature type="compositionally biased region" description="Basic and acidic residues" evidence="9">
    <location>
        <begin position="904"/>
        <end position="922"/>
    </location>
</feature>
<feature type="region of interest" description="Disordered" evidence="9">
    <location>
        <begin position="897"/>
        <end position="928"/>
    </location>
</feature>
<feature type="region of interest" description="Disordered" evidence="9">
    <location>
        <begin position="955"/>
        <end position="998"/>
    </location>
</feature>
<dbReference type="PROSITE" id="PS50249">
    <property type="entry name" value="MPN"/>
    <property type="match status" value="1"/>
</dbReference>
<dbReference type="GO" id="GO:1990966">
    <property type="term" value="P:ATP generation from poly-ADP-D-ribose"/>
    <property type="evidence" value="ECO:0007669"/>
    <property type="project" value="TreeGrafter"/>
</dbReference>
<dbReference type="PANTHER" id="PTHR12837">
    <property type="entry name" value="POLY ADP-RIBOSE GLYCOHYDROLASE"/>
    <property type="match status" value="1"/>
</dbReference>
<sequence>MARAEEEERRAAVAKARSVTSQRRNVPADGWSLAKSVTPVPPLPADLLYPSDELSNHTPPPPASSNKPPAVIPSSDPVKDNRPGIDRSKKPSMLSAVNTSRHALRTVVVPGCLMQKFLSIASANTRNNIETCGILGGVLEYNKLVVTHLLVPLQSGKSDACITQKEEQIFDYQDQNELVTFGWIHTHPTQTAFLSSVDLHTHCSYQLLMPEAIAVVCAPKYKDNQFFCLTPYGVDYIASCRQTGFHPHPSEPPLFMLIKKKDIVLYISTSNSPLASNSCTMNEDNEHRIDDDDDSNSKEHKNSKLNCLRPKDGTSVTSSDVKNKFSFEKSRITSSESESLTWRGVSLNSLKSSKSPNWSPAVCPKESHTVLVKVPLKSIPEPYPDRPVDVWDKDHVRMPCSLHSLSPISKTELRKRWELINAAYSKPITSSHQLEAAIHSYNTKYAQRWNFESLHFFFSKTLEEEESDYFFAQVLPQIIKLALSLPEIVTGAIPLLRKHKTHSITLSQKQIASLLANAFLCTFPRRNTAKSLSEYSSFPDINFNRLFSAVGRQDNIQEKLKCLINYFRRVCSKCPDGLVTFSRHYVPSNQLPVWNKSKAELPLLHVTSDGTIEDQGSGMLQLDFANKYIGGGVLGRGCVQEEIRFIICPELIVARLFTECLDDTEALIITGVERYNLYSGYGSTFTWTGNVVDRTPRDQYGRKSCALIAIDAFNFQRAMKQYSPHCINRELNKAYAGFSWGSNSNSGSRSGSSGSRCVATGNWGCGAFGGDVQLKALLQLMVAAHTNNNVAYFTLIDSPMTRQLADMHQFLVEARVTVGSLWRLLGEYEGTIDAEEVDLFTYVYSAVSRNQVAQAEKLDIETSPGEDASKPKEGKDKNMGLSTDEMSSILAEMDEEEKMDLDEVTTKRPEEKPAPAKGEPMEVKTYSLKSREGQELCLRKQNDSWTRIEKSKEDFTATEIVDDSPDTSFTSESVTKTSKKQPGMKRKISDYFNTVQRS</sequence>
<dbReference type="Pfam" id="PF01398">
    <property type="entry name" value="JAB"/>
    <property type="match status" value="1"/>
</dbReference>
<dbReference type="CDD" id="cd08066">
    <property type="entry name" value="MPN_AMSH_like"/>
    <property type="match status" value="1"/>
</dbReference>
<dbReference type="Pfam" id="PF05028">
    <property type="entry name" value="PARG_cat_C"/>
    <property type="match status" value="1"/>
</dbReference>
<feature type="region of interest" description="Disordered" evidence="9">
    <location>
        <begin position="857"/>
        <end position="882"/>
    </location>
</feature>
<evidence type="ECO:0000313" key="12">
    <source>
        <dbReference type="Proteomes" id="UP000291343"/>
    </source>
</evidence>
<gene>
    <name evidence="11" type="ORF">LSTR_LSTR000337</name>
</gene>
<dbReference type="EMBL" id="QKKF02016774">
    <property type="protein sequence ID" value="RZF41623.1"/>
    <property type="molecule type" value="Genomic_DNA"/>
</dbReference>
<dbReference type="PANTHER" id="PTHR12837:SF15">
    <property type="entry name" value="POLY(ADP-RIBOSE) GLYCOHYDROLASE"/>
    <property type="match status" value="1"/>
</dbReference>
<dbReference type="SMART" id="SM00232">
    <property type="entry name" value="JAB_MPN"/>
    <property type="match status" value="1"/>
</dbReference>
<feature type="compositionally biased region" description="Basic residues" evidence="9">
    <location>
        <begin position="977"/>
        <end position="986"/>
    </location>
</feature>
<dbReference type="GO" id="GO:0140492">
    <property type="term" value="F:metal-dependent deubiquitinase activity"/>
    <property type="evidence" value="ECO:0007669"/>
    <property type="project" value="InterPro"/>
</dbReference>
<dbReference type="OrthoDB" id="1937899at2759"/>
<proteinExistence type="inferred from homology"/>
<evidence type="ECO:0000256" key="4">
    <source>
        <dbReference type="ARBA" id="ARBA00012255"/>
    </source>
</evidence>
<organism evidence="11 12">
    <name type="scientific">Laodelphax striatellus</name>
    <name type="common">Small brown planthopper</name>
    <name type="synonym">Delphax striatella</name>
    <dbReference type="NCBI Taxonomy" id="195883"/>
    <lineage>
        <taxon>Eukaryota</taxon>
        <taxon>Metazoa</taxon>
        <taxon>Ecdysozoa</taxon>
        <taxon>Arthropoda</taxon>
        <taxon>Hexapoda</taxon>
        <taxon>Insecta</taxon>
        <taxon>Pterygota</taxon>
        <taxon>Neoptera</taxon>
        <taxon>Paraneoptera</taxon>
        <taxon>Hemiptera</taxon>
        <taxon>Auchenorrhyncha</taxon>
        <taxon>Fulgoroidea</taxon>
        <taxon>Delphacidae</taxon>
        <taxon>Criomorphinae</taxon>
        <taxon>Laodelphax</taxon>
    </lineage>
</organism>
<dbReference type="Pfam" id="PF20811">
    <property type="entry name" value="PARG_cat_N"/>
    <property type="match status" value="1"/>
</dbReference>
<dbReference type="GO" id="GO:0070536">
    <property type="term" value="P:protein K63-linked deubiquitination"/>
    <property type="evidence" value="ECO:0007669"/>
    <property type="project" value="InterPro"/>
</dbReference>
<dbReference type="InterPro" id="IPR037518">
    <property type="entry name" value="MPN"/>
</dbReference>
<keyword evidence="6" id="KW-0378">Hydrolase</keyword>
<evidence type="ECO:0000313" key="11">
    <source>
        <dbReference type="EMBL" id="RZF41623.1"/>
    </source>
</evidence>
<comment type="similarity">
    <text evidence="2">Belongs to the poly(ADP-ribose) glycohydrolase family.</text>
</comment>
<keyword evidence="12" id="KW-1185">Reference proteome</keyword>
<evidence type="ECO:0000256" key="8">
    <source>
        <dbReference type="PIRSR" id="PIRSR607724-2"/>
    </source>
</evidence>
<dbReference type="AlphaFoldDB" id="A0A482X7C9"/>
<dbReference type="EC" id="3.2.1.143" evidence="4"/>
<evidence type="ECO:0000256" key="3">
    <source>
        <dbReference type="ARBA" id="ARBA00010981"/>
    </source>
</evidence>
<feature type="binding site" evidence="8">
    <location>
        <position position="626"/>
    </location>
    <ligand>
        <name>substrate</name>
    </ligand>
</feature>
<dbReference type="GO" id="GO:0061578">
    <property type="term" value="F:K63-linked deubiquitinase activity"/>
    <property type="evidence" value="ECO:0007669"/>
    <property type="project" value="InterPro"/>
</dbReference>
<dbReference type="FunCoup" id="A0A482X7C9">
    <property type="interactions" value="1890"/>
</dbReference>
<comment type="similarity">
    <text evidence="3">Belongs to the peptidase M67C family.</text>
</comment>
<comment type="cofactor">
    <cofactor evidence="1">
        <name>Zn(2+)</name>
        <dbReference type="ChEBI" id="CHEBI:29105"/>
    </cofactor>
</comment>
<dbReference type="InterPro" id="IPR048362">
    <property type="entry name" value="PARG_helical"/>
</dbReference>
<feature type="compositionally biased region" description="Basic and acidic residues" evidence="9">
    <location>
        <begin position="867"/>
        <end position="878"/>
    </location>
</feature>
<dbReference type="InParanoid" id="A0A482X7C9"/>
<feature type="binding site" evidence="8">
    <location>
        <position position="681"/>
    </location>
    <ligand>
        <name>substrate</name>
    </ligand>
</feature>
<dbReference type="GO" id="GO:0006282">
    <property type="term" value="P:regulation of DNA repair"/>
    <property type="evidence" value="ECO:0007669"/>
    <property type="project" value="InterPro"/>
</dbReference>
<feature type="binding site" evidence="8">
    <location>
        <position position="640"/>
    </location>
    <ligand>
        <name>substrate</name>
    </ligand>
</feature>
<dbReference type="Proteomes" id="UP000291343">
    <property type="component" value="Unassembled WGS sequence"/>
</dbReference>
<dbReference type="GO" id="GO:0005634">
    <property type="term" value="C:nucleus"/>
    <property type="evidence" value="ECO:0007669"/>
    <property type="project" value="TreeGrafter"/>
</dbReference>
<dbReference type="STRING" id="195883.A0A482X7C9"/>
<dbReference type="GO" id="GO:0004649">
    <property type="term" value="F:poly(ADP-ribose) glycohydrolase activity"/>
    <property type="evidence" value="ECO:0007669"/>
    <property type="project" value="UniProtKB-EC"/>
</dbReference>
<feature type="region of interest" description="Disordered" evidence="9">
    <location>
        <begin position="274"/>
        <end position="320"/>
    </location>
</feature>
<accession>A0A482X7C9</accession>